<organism evidence="1 2">
    <name type="scientific">Petropleomorpha daqingensis</name>
    <dbReference type="NCBI Taxonomy" id="2026353"/>
    <lineage>
        <taxon>Bacteria</taxon>
        <taxon>Bacillati</taxon>
        <taxon>Actinomycetota</taxon>
        <taxon>Actinomycetes</taxon>
        <taxon>Geodermatophilales</taxon>
        <taxon>Geodermatophilaceae</taxon>
        <taxon>Petropleomorpha</taxon>
    </lineage>
</organism>
<gene>
    <name evidence="1" type="ORF">GGQ55_000741</name>
</gene>
<accession>A0A853CEA2</accession>
<evidence type="ECO:0000313" key="1">
    <source>
        <dbReference type="EMBL" id="NYJ04463.1"/>
    </source>
</evidence>
<proteinExistence type="predicted"/>
<dbReference type="RefSeq" id="WP_179715180.1">
    <property type="nucleotide sequence ID" value="NZ_JACBZT010000001.1"/>
</dbReference>
<protein>
    <submittedName>
        <fullName evidence="1">Uncharacterized protein</fullName>
    </submittedName>
</protein>
<evidence type="ECO:0000313" key="2">
    <source>
        <dbReference type="Proteomes" id="UP000541969"/>
    </source>
</evidence>
<comment type="caution">
    <text evidence="1">The sequence shown here is derived from an EMBL/GenBank/DDBJ whole genome shotgun (WGS) entry which is preliminary data.</text>
</comment>
<reference evidence="1 2" key="1">
    <citation type="submission" date="2020-07" db="EMBL/GenBank/DDBJ databases">
        <title>Sequencing the genomes of 1000 actinobacteria strains.</title>
        <authorList>
            <person name="Klenk H.-P."/>
        </authorList>
    </citation>
    <scope>NUCLEOTIDE SEQUENCE [LARGE SCALE GENOMIC DNA]</scope>
    <source>
        <strain evidence="1 2">DSM 104001</strain>
    </source>
</reference>
<dbReference type="Proteomes" id="UP000541969">
    <property type="component" value="Unassembled WGS sequence"/>
</dbReference>
<dbReference type="AlphaFoldDB" id="A0A853CEA2"/>
<keyword evidence="2" id="KW-1185">Reference proteome</keyword>
<dbReference type="EMBL" id="JACBZT010000001">
    <property type="protein sequence ID" value="NYJ04463.1"/>
    <property type="molecule type" value="Genomic_DNA"/>
</dbReference>
<sequence>MSERITWTRCPSCGGPAALGWVGDEPVEYDCPGGCPPLLAGPERFADEHLDLLAWSRNLCQQSRWLREQARFACARSSATIRACRADRRVRASTVDAARSISVGGAGPSPRLG</sequence>
<name>A0A853CEA2_9ACTN</name>